<accession>A0A392ND08</accession>
<sequence length="127" mass="13201">MPSWDPNQQEVTQSYLSAPSSYPSGQAVPGYSPAAVPPAGASPHAHMPPSSFSGASPPAAAAYQAPPPSTACISTTLTTLPLKDSNGEDNISKGNNKKEWAKTSFSTSLSARALSLLPLQVIVFNFR</sequence>
<feature type="compositionally biased region" description="Low complexity" evidence="1">
    <location>
        <begin position="27"/>
        <end position="64"/>
    </location>
</feature>
<gene>
    <name evidence="2" type="ORF">A2U01_0018406</name>
</gene>
<proteinExistence type="predicted"/>
<name>A0A392ND08_9FABA</name>
<reference evidence="2 3" key="1">
    <citation type="journal article" date="2018" name="Front. Plant Sci.">
        <title>Red Clover (Trifolium pratense) and Zigzag Clover (T. medium) - A Picture of Genomic Similarities and Differences.</title>
        <authorList>
            <person name="Dluhosova J."/>
            <person name="Istvanek J."/>
            <person name="Nedelnik J."/>
            <person name="Repkova J."/>
        </authorList>
    </citation>
    <scope>NUCLEOTIDE SEQUENCE [LARGE SCALE GENOMIC DNA]</scope>
    <source>
        <strain evidence="3">cv. 10/8</strain>
        <tissue evidence="2">Leaf</tissue>
    </source>
</reference>
<evidence type="ECO:0000313" key="2">
    <source>
        <dbReference type="EMBL" id="MCH97411.1"/>
    </source>
</evidence>
<evidence type="ECO:0000256" key="1">
    <source>
        <dbReference type="SAM" id="MobiDB-lite"/>
    </source>
</evidence>
<dbReference type="Proteomes" id="UP000265520">
    <property type="component" value="Unassembled WGS sequence"/>
</dbReference>
<organism evidence="2 3">
    <name type="scientific">Trifolium medium</name>
    <dbReference type="NCBI Taxonomy" id="97028"/>
    <lineage>
        <taxon>Eukaryota</taxon>
        <taxon>Viridiplantae</taxon>
        <taxon>Streptophyta</taxon>
        <taxon>Embryophyta</taxon>
        <taxon>Tracheophyta</taxon>
        <taxon>Spermatophyta</taxon>
        <taxon>Magnoliopsida</taxon>
        <taxon>eudicotyledons</taxon>
        <taxon>Gunneridae</taxon>
        <taxon>Pentapetalae</taxon>
        <taxon>rosids</taxon>
        <taxon>fabids</taxon>
        <taxon>Fabales</taxon>
        <taxon>Fabaceae</taxon>
        <taxon>Papilionoideae</taxon>
        <taxon>50 kb inversion clade</taxon>
        <taxon>NPAAA clade</taxon>
        <taxon>Hologalegina</taxon>
        <taxon>IRL clade</taxon>
        <taxon>Trifolieae</taxon>
        <taxon>Trifolium</taxon>
    </lineage>
</organism>
<dbReference type="AlphaFoldDB" id="A0A392ND08"/>
<feature type="compositionally biased region" description="Polar residues" evidence="1">
    <location>
        <begin position="1"/>
        <end position="24"/>
    </location>
</feature>
<keyword evidence="3" id="KW-1185">Reference proteome</keyword>
<evidence type="ECO:0000313" key="3">
    <source>
        <dbReference type="Proteomes" id="UP000265520"/>
    </source>
</evidence>
<dbReference type="EMBL" id="LXQA010034897">
    <property type="protein sequence ID" value="MCH97411.1"/>
    <property type="molecule type" value="Genomic_DNA"/>
</dbReference>
<comment type="caution">
    <text evidence="2">The sequence shown here is derived from an EMBL/GenBank/DDBJ whole genome shotgun (WGS) entry which is preliminary data.</text>
</comment>
<protein>
    <submittedName>
        <fullName evidence="2">Polypyrimidine tract-binding-like protein</fullName>
    </submittedName>
</protein>
<feature type="region of interest" description="Disordered" evidence="1">
    <location>
        <begin position="1"/>
        <end position="68"/>
    </location>
</feature>